<feature type="coiled-coil region" evidence="1">
    <location>
        <begin position="166"/>
        <end position="241"/>
    </location>
</feature>
<dbReference type="RefSeq" id="WP_064027652.1">
    <property type="nucleotide sequence ID" value="NZ_LUUL01000081.1"/>
</dbReference>
<evidence type="ECO:0000313" key="2">
    <source>
        <dbReference type="EMBL" id="OAI25418.1"/>
    </source>
</evidence>
<gene>
    <name evidence="2" type="ORF">A1356_13185</name>
</gene>
<evidence type="ECO:0000256" key="1">
    <source>
        <dbReference type="SAM" id="Coils"/>
    </source>
</evidence>
<feature type="non-terminal residue" evidence="2">
    <location>
        <position position="1"/>
    </location>
</feature>
<proteinExistence type="predicted"/>
<reference evidence="2 3" key="1">
    <citation type="submission" date="2016-03" db="EMBL/GenBank/DDBJ databases">
        <authorList>
            <person name="Heylen K."/>
            <person name="De Vos P."/>
            <person name="Vekeman B."/>
        </authorList>
    </citation>
    <scope>NUCLEOTIDE SEQUENCE [LARGE SCALE GENOMIC DNA]</scope>
    <source>
        <strain evidence="2 3">R-49807</strain>
    </source>
</reference>
<sequence length="515" mass="58002">YQWVFHQPANERIEKIGLKAGIDELNKKEKNCKEYALVDNAESGAIEFSSQALRDFEETTNSIKRLVLDDFKQFYDSDKLNTEFKLLAEAYPKEVVEIETAKIENRSSVMKDASKSRMDSMLREQKALYDAVKTLNEKYYSANKGYMASLSKGETTFYMSQGVNPINSAISQIKRSQQKLQSAEASMMRLQENINQIALNGCKNISDNKDVCISEKRDESYKRYAGEVERYNIEAKNAKEDIIKNTEIVDSFKQHQVNDEKNKQEVINEYKKLFNLSLNNKETSENIEASTQTVENINDKSVYGIIKEYDCGDNCYLTIMDDTGRERAGLCTAQLCQQWNESSEMPVSYIGKKVAITIGKGFQYDGNGNAMGETDAFKKIELIEPNSSSATGAQWSEGFGQGNLEYFIDKDGVRLYIACPTQDGSPDAQSGVSLYRLSDEANFEKFAIDVNGHSYDGPFSADSRVGDNNFLSLLEDLRKSDAVVKFNGKVITFPKSNAANVLPIHGEKFSCNLSF</sequence>
<keyword evidence="1" id="KW-0175">Coiled coil</keyword>
<name>A0AA91DCQ4_9GAMM</name>
<dbReference type="AlphaFoldDB" id="A0AA91DCQ4"/>
<keyword evidence="3" id="KW-1185">Reference proteome</keyword>
<dbReference type="Proteomes" id="UP000077734">
    <property type="component" value="Unassembled WGS sequence"/>
</dbReference>
<dbReference type="EMBL" id="LUUL01000081">
    <property type="protein sequence ID" value="OAI25418.1"/>
    <property type="molecule type" value="Genomic_DNA"/>
</dbReference>
<protein>
    <submittedName>
        <fullName evidence="2">Uncharacterized protein</fullName>
    </submittedName>
</protein>
<comment type="caution">
    <text evidence="2">The sequence shown here is derived from an EMBL/GenBank/DDBJ whole genome shotgun (WGS) entry which is preliminary data.</text>
</comment>
<organism evidence="2 3">
    <name type="scientific">Methylomonas koyamae</name>
    <dbReference type="NCBI Taxonomy" id="702114"/>
    <lineage>
        <taxon>Bacteria</taxon>
        <taxon>Pseudomonadati</taxon>
        <taxon>Pseudomonadota</taxon>
        <taxon>Gammaproteobacteria</taxon>
        <taxon>Methylococcales</taxon>
        <taxon>Methylococcaceae</taxon>
        <taxon>Methylomonas</taxon>
    </lineage>
</organism>
<accession>A0AA91DCQ4</accession>
<evidence type="ECO:0000313" key="3">
    <source>
        <dbReference type="Proteomes" id="UP000077734"/>
    </source>
</evidence>